<dbReference type="Pfam" id="PF22608">
    <property type="entry name" value="DNAX_ATPase_lid"/>
    <property type="match status" value="1"/>
</dbReference>
<dbReference type="SUPFAM" id="SSF52540">
    <property type="entry name" value="P-loop containing nucleoside triphosphate hydrolases"/>
    <property type="match status" value="1"/>
</dbReference>
<dbReference type="FunFam" id="3.40.50.300:FF:000014">
    <property type="entry name" value="DNA polymerase III subunit gamma/tau"/>
    <property type="match status" value="1"/>
</dbReference>
<dbReference type="Pfam" id="PF13177">
    <property type="entry name" value="DNA_pol3_delta2"/>
    <property type="match status" value="1"/>
</dbReference>
<dbReference type="InterPro" id="IPR012763">
    <property type="entry name" value="DNA_pol_III_sug/sutau_N"/>
</dbReference>
<feature type="compositionally biased region" description="Basic and acidic residues" evidence="12">
    <location>
        <begin position="614"/>
        <end position="625"/>
    </location>
</feature>
<evidence type="ECO:0000256" key="7">
    <source>
        <dbReference type="ARBA" id="ARBA00022833"/>
    </source>
</evidence>
<evidence type="ECO:0000256" key="5">
    <source>
        <dbReference type="ARBA" id="ARBA00022723"/>
    </source>
</evidence>
<evidence type="ECO:0000259" key="13">
    <source>
        <dbReference type="SMART" id="SM00382"/>
    </source>
</evidence>
<organism evidence="14 15">
    <name type="scientific">Mobiluncus porci</name>
    <dbReference type="NCBI Taxonomy" id="2652278"/>
    <lineage>
        <taxon>Bacteria</taxon>
        <taxon>Bacillati</taxon>
        <taxon>Actinomycetota</taxon>
        <taxon>Actinomycetes</taxon>
        <taxon>Actinomycetales</taxon>
        <taxon>Actinomycetaceae</taxon>
        <taxon>Mobiluncus</taxon>
    </lineage>
</organism>
<feature type="region of interest" description="Disordered" evidence="12">
    <location>
        <begin position="370"/>
        <end position="508"/>
    </location>
</feature>
<evidence type="ECO:0000313" key="14">
    <source>
        <dbReference type="EMBL" id="MST49057.1"/>
    </source>
</evidence>
<dbReference type="GO" id="GO:0009360">
    <property type="term" value="C:DNA polymerase III complex"/>
    <property type="evidence" value="ECO:0007669"/>
    <property type="project" value="InterPro"/>
</dbReference>
<comment type="caution">
    <text evidence="14">The sequence shown here is derived from an EMBL/GenBank/DDBJ whole genome shotgun (WGS) entry which is preliminary data.</text>
</comment>
<evidence type="ECO:0000256" key="11">
    <source>
        <dbReference type="RuleBase" id="RU364063"/>
    </source>
</evidence>
<feature type="domain" description="AAA+ ATPase" evidence="13">
    <location>
        <begin position="36"/>
        <end position="177"/>
    </location>
</feature>
<evidence type="ECO:0000256" key="10">
    <source>
        <dbReference type="ARBA" id="ARBA00049244"/>
    </source>
</evidence>
<dbReference type="InterPro" id="IPR045085">
    <property type="entry name" value="HLD_clamp_pol_III_gamma_tau"/>
</dbReference>
<evidence type="ECO:0000256" key="1">
    <source>
        <dbReference type="ARBA" id="ARBA00006360"/>
    </source>
</evidence>
<dbReference type="Gene3D" id="1.10.8.60">
    <property type="match status" value="1"/>
</dbReference>
<dbReference type="Proteomes" id="UP000442535">
    <property type="component" value="Unassembled WGS sequence"/>
</dbReference>
<dbReference type="PANTHER" id="PTHR11669">
    <property type="entry name" value="REPLICATION FACTOR C / DNA POLYMERASE III GAMMA-TAU SUBUNIT"/>
    <property type="match status" value="1"/>
</dbReference>
<dbReference type="GO" id="GO:0046872">
    <property type="term" value="F:metal ion binding"/>
    <property type="evidence" value="ECO:0007669"/>
    <property type="project" value="UniProtKB-KW"/>
</dbReference>
<dbReference type="InterPro" id="IPR008921">
    <property type="entry name" value="DNA_pol3_clamp-load_cplx_C"/>
</dbReference>
<comment type="catalytic activity">
    <reaction evidence="10 11">
        <text>DNA(n) + a 2'-deoxyribonucleoside 5'-triphosphate = DNA(n+1) + diphosphate</text>
        <dbReference type="Rhea" id="RHEA:22508"/>
        <dbReference type="Rhea" id="RHEA-COMP:17339"/>
        <dbReference type="Rhea" id="RHEA-COMP:17340"/>
        <dbReference type="ChEBI" id="CHEBI:33019"/>
        <dbReference type="ChEBI" id="CHEBI:61560"/>
        <dbReference type="ChEBI" id="CHEBI:173112"/>
        <dbReference type="EC" id="2.7.7.7"/>
    </reaction>
</comment>
<keyword evidence="4 11" id="KW-0235">DNA replication</keyword>
<evidence type="ECO:0000256" key="6">
    <source>
        <dbReference type="ARBA" id="ARBA00022741"/>
    </source>
</evidence>
<name>A0A7K0K0N9_9ACTO</name>
<protein>
    <recommendedName>
        <fullName evidence="11">DNA polymerase III subunit gamma/tau</fullName>
        <ecNumber evidence="11">2.7.7.7</ecNumber>
    </recommendedName>
</protein>
<reference evidence="14 15" key="1">
    <citation type="submission" date="2019-08" db="EMBL/GenBank/DDBJ databases">
        <title>In-depth cultivation of the pig gut microbiome towards novel bacterial diversity and tailored functional studies.</title>
        <authorList>
            <person name="Wylensek D."/>
            <person name="Hitch T.C.A."/>
            <person name="Clavel T."/>
        </authorList>
    </citation>
    <scope>NUCLEOTIDE SEQUENCE [LARGE SCALE GENOMIC DNA]</scope>
    <source>
        <strain evidence="14 15">RF-GAM-744-WT-7</strain>
    </source>
</reference>
<sequence length="758" mass="79512">MMTALYRRYRPDTFEEVIGQEHVTKALQASLANGRINHAYLFSGPRGCGKTTSARILARCLNCAEGPTPTPCGKCDSCRDLATGGPGSLDVVEIDSASHNGVDDARELRERATFAPARDRFKIFILDEAHMVTPQGFNALLKLVEEPPPHIKFIFATTDPDKVIGTIRSRTHHYPFRLVAPEVLREYLADLCEKEGVQVEDGVLGLAVRAGGGSVRDSLSILDQLMAGETEPVLHYERAVALLGYTDSGLLSGLVDGLIAGSGAEAYGVVDRMIQTGHEPRRFVEDLLQYLRNLVIMRLAGAGADTVLGDVPAAELEKMRVQVAARPARTWTRAAELIDGGLSEMGGATSPRLSLELLVAKLLLEFGGASEKSGTVPTPELSDPPASPKQSDPPASPKQSDPPASPEPTEKEAAWKFEPTPWGIPGESESVARAVSETEQSGTAPTPAESTEPAAPGGQTLPAPPERSHGVGPLWPSEQSERNQKGLTPSGAAEEAVNSASPVPAGDDYETIRSRWGEIMETLQASHSATASLLSEHGQLQGMRGATVEIAFQNQGMLRAFGERHTSALAAVIAEVTGINASVQGVIAGFGAPSAERSHGVGPLGARAATNEVSESHRDDGEGVKKRGSVLSQAPQTAFAPSQSERSQKGLTPGGAAEEESPAPWGIQGESEPASPLGQTLPAALPSVVTPERSDPPAAPKHSDPPAAPKHSDPPAPPEPGIPVVDDTPGIDVAQAVLGGTIIDPNQSPSGHGFGANR</sequence>
<gene>
    <name evidence="11" type="primary">dnaX</name>
    <name evidence="14" type="ORF">FYJ63_02120</name>
</gene>
<dbReference type="RefSeq" id="WP_154543359.1">
    <property type="nucleotide sequence ID" value="NZ_VUMY01000003.1"/>
</dbReference>
<dbReference type="CDD" id="cd00009">
    <property type="entry name" value="AAA"/>
    <property type="match status" value="1"/>
</dbReference>
<dbReference type="SMART" id="SM00382">
    <property type="entry name" value="AAA"/>
    <property type="match status" value="1"/>
</dbReference>
<dbReference type="InterPro" id="IPR027417">
    <property type="entry name" value="P-loop_NTPase"/>
</dbReference>
<comment type="function">
    <text evidence="11">DNA polymerase III is a complex, multichain enzyme responsible for most of the replicative synthesis in bacteria. This DNA polymerase also exhibits 3' to 5' exonuclease activity.</text>
</comment>
<keyword evidence="9 11" id="KW-0239">DNA-directed DNA polymerase</keyword>
<comment type="similarity">
    <text evidence="1 11">Belongs to the DnaX/STICHEL family.</text>
</comment>
<keyword evidence="8 11" id="KW-0067">ATP-binding</keyword>
<dbReference type="Gene3D" id="1.20.272.10">
    <property type="match status" value="1"/>
</dbReference>
<dbReference type="PANTHER" id="PTHR11669:SF0">
    <property type="entry name" value="PROTEIN STICHEL-LIKE 2"/>
    <property type="match status" value="1"/>
</dbReference>
<dbReference type="NCBIfam" id="TIGR02397">
    <property type="entry name" value="dnaX_nterm"/>
    <property type="match status" value="1"/>
</dbReference>
<dbReference type="Pfam" id="PF12169">
    <property type="entry name" value="DNA_pol3_gamma3"/>
    <property type="match status" value="1"/>
</dbReference>
<evidence type="ECO:0000256" key="8">
    <source>
        <dbReference type="ARBA" id="ARBA00022840"/>
    </source>
</evidence>
<keyword evidence="5" id="KW-0479">Metal-binding</keyword>
<dbReference type="InterPro" id="IPR022754">
    <property type="entry name" value="DNA_pol_III_gamma-3"/>
</dbReference>
<dbReference type="NCBIfam" id="NF005846">
    <property type="entry name" value="PRK07764.1-6"/>
    <property type="match status" value="1"/>
</dbReference>
<dbReference type="CDD" id="cd18137">
    <property type="entry name" value="HLD_clamp_pol_III_gamma_tau"/>
    <property type="match status" value="1"/>
</dbReference>
<evidence type="ECO:0000256" key="2">
    <source>
        <dbReference type="ARBA" id="ARBA00022679"/>
    </source>
</evidence>
<dbReference type="EC" id="2.7.7.7" evidence="11"/>
<dbReference type="EMBL" id="VUMY01000003">
    <property type="protein sequence ID" value="MST49057.1"/>
    <property type="molecule type" value="Genomic_DNA"/>
</dbReference>
<evidence type="ECO:0000256" key="9">
    <source>
        <dbReference type="ARBA" id="ARBA00022932"/>
    </source>
</evidence>
<keyword evidence="6 11" id="KW-0547">Nucleotide-binding</keyword>
<dbReference type="SUPFAM" id="SSF48019">
    <property type="entry name" value="post-AAA+ oligomerization domain-like"/>
    <property type="match status" value="1"/>
</dbReference>
<feature type="region of interest" description="Disordered" evidence="12">
    <location>
        <begin position="596"/>
        <end position="758"/>
    </location>
</feature>
<comment type="subunit">
    <text evidence="11">DNA polymerase III contains a core (composed of alpha, epsilon and theta chains) that associates with a tau subunit. This core dimerizes to form the POLIII' complex. PolIII' associates with the gamma complex (composed of gamma, delta, delta', psi and chi chains) and with the beta chain to form the complete DNA polymerase III complex.</text>
</comment>
<evidence type="ECO:0000256" key="4">
    <source>
        <dbReference type="ARBA" id="ARBA00022705"/>
    </source>
</evidence>
<dbReference type="GO" id="GO:0003677">
    <property type="term" value="F:DNA binding"/>
    <property type="evidence" value="ECO:0007669"/>
    <property type="project" value="InterPro"/>
</dbReference>
<keyword evidence="3 11" id="KW-0548">Nucleotidyltransferase</keyword>
<dbReference type="InterPro" id="IPR050238">
    <property type="entry name" value="DNA_Rep/Repair_Clamp_Loader"/>
</dbReference>
<dbReference type="Gene3D" id="3.40.50.300">
    <property type="entry name" value="P-loop containing nucleotide triphosphate hydrolases"/>
    <property type="match status" value="1"/>
</dbReference>
<evidence type="ECO:0000256" key="3">
    <source>
        <dbReference type="ARBA" id="ARBA00022695"/>
    </source>
</evidence>
<keyword evidence="7" id="KW-0862">Zinc</keyword>
<dbReference type="InterPro" id="IPR003593">
    <property type="entry name" value="AAA+_ATPase"/>
</dbReference>
<accession>A0A7K0K0N9</accession>
<evidence type="ECO:0000313" key="15">
    <source>
        <dbReference type="Proteomes" id="UP000442535"/>
    </source>
</evidence>
<dbReference type="AlphaFoldDB" id="A0A7K0K0N9"/>
<feature type="compositionally biased region" description="Low complexity" evidence="12">
    <location>
        <begin position="442"/>
        <end position="458"/>
    </location>
</feature>
<keyword evidence="2 11" id="KW-0808">Transferase</keyword>
<feature type="compositionally biased region" description="Polar residues" evidence="12">
    <location>
        <begin position="630"/>
        <end position="645"/>
    </location>
</feature>
<dbReference type="GO" id="GO:0006261">
    <property type="term" value="P:DNA-templated DNA replication"/>
    <property type="evidence" value="ECO:0007669"/>
    <property type="project" value="TreeGrafter"/>
</dbReference>
<evidence type="ECO:0000256" key="12">
    <source>
        <dbReference type="SAM" id="MobiDB-lite"/>
    </source>
</evidence>
<proteinExistence type="inferred from homology"/>
<dbReference type="GO" id="GO:0003887">
    <property type="term" value="F:DNA-directed DNA polymerase activity"/>
    <property type="evidence" value="ECO:0007669"/>
    <property type="project" value="UniProtKB-KW"/>
</dbReference>
<dbReference type="GO" id="GO:0005524">
    <property type="term" value="F:ATP binding"/>
    <property type="evidence" value="ECO:0007669"/>
    <property type="project" value="UniProtKB-KW"/>
</dbReference>
<keyword evidence="15" id="KW-1185">Reference proteome</keyword>